<dbReference type="PROSITE" id="PS01359">
    <property type="entry name" value="ZF_PHD_1"/>
    <property type="match status" value="1"/>
</dbReference>
<dbReference type="InterPro" id="IPR053051">
    <property type="entry name" value="HDAC_complex_subunit"/>
</dbReference>
<keyword evidence="2 4" id="KW-0863">Zinc-finger</keyword>
<dbReference type="InterPro" id="IPR019786">
    <property type="entry name" value="Zinc_finger_PHD-type_CS"/>
</dbReference>
<dbReference type="GO" id="GO:0008270">
    <property type="term" value="F:zinc ion binding"/>
    <property type="evidence" value="ECO:0007669"/>
    <property type="project" value="UniProtKB-KW"/>
</dbReference>
<dbReference type="GO" id="GO:0061186">
    <property type="term" value="P:negative regulation of silent mating-type cassette heterochromatin formation"/>
    <property type="evidence" value="ECO:0007669"/>
    <property type="project" value="TreeGrafter"/>
</dbReference>
<dbReference type="Pfam" id="PF20826">
    <property type="entry name" value="PHD_5"/>
    <property type="match status" value="1"/>
</dbReference>
<dbReference type="AlphaFoldDB" id="A0A5J5F9T9"/>
<gene>
    <name evidence="7" type="ORF">FN846DRAFT_38390</name>
</gene>
<dbReference type="FunCoup" id="A0A5J5F9T9">
    <property type="interactions" value="112"/>
</dbReference>
<comment type="caution">
    <text evidence="7">The sequence shown here is derived from an EMBL/GenBank/DDBJ whole genome shotgun (WGS) entry which is preliminary data.</text>
</comment>
<feature type="compositionally biased region" description="Basic and acidic residues" evidence="5">
    <location>
        <begin position="113"/>
        <end position="142"/>
    </location>
</feature>
<keyword evidence="1" id="KW-0479">Metal-binding</keyword>
<dbReference type="InterPro" id="IPR001965">
    <property type="entry name" value="Znf_PHD"/>
</dbReference>
<feature type="compositionally biased region" description="Low complexity" evidence="5">
    <location>
        <begin position="355"/>
        <end position="378"/>
    </location>
</feature>
<sequence length="432" mass="47582">MDDVGDTEDEITRCVCGHQEYQGGDDDQTESDGLFIQCDLCKVWQHGFCVGITNETTPDNYYCEICKPELHREGLNKSGLKTSIYLPAQEEPTPSKPSAKETNQKRRTTMNSRDAEGRKRGTSEGSDEPKDSKRSRTTDSPDSHSNAIADSSDEKPTKVVANASSSRKARGTTTRQTSSNATSTKRTSARNRAAEKVEIRKEESEHSDDYAPQKNKRSTQRHAVEEPADPPATTVEPTVPDTPQQTSKRAARNGNNTGRRRNGRQTRHSEDPHDMGTPMSRVESSTGHGKSDHTASVLEKPTKPRLPAARITMNEMKKRVNSISEYITRTQVEMANTRQSDIYAYIAWMEEKGTPVSKSSTATPKSASPALGNSSSSSDIPRIEINGNRGAGTDIALNKASAALSGNMSALEIMEMLSTKINRWQQHFGEMM</sequence>
<evidence type="ECO:0000256" key="3">
    <source>
        <dbReference type="ARBA" id="ARBA00022833"/>
    </source>
</evidence>
<reference evidence="7 8" key="1">
    <citation type="submission" date="2019-09" db="EMBL/GenBank/DDBJ databases">
        <title>Draft genome of the ectomycorrhizal ascomycete Sphaerosporella brunnea.</title>
        <authorList>
            <consortium name="DOE Joint Genome Institute"/>
            <person name="Benucci G.M."/>
            <person name="Marozzi G."/>
            <person name="Antonielli L."/>
            <person name="Sanchez S."/>
            <person name="Marco P."/>
            <person name="Wang X."/>
            <person name="Falini L.B."/>
            <person name="Barry K."/>
            <person name="Haridas S."/>
            <person name="Lipzen A."/>
            <person name="Labutti K."/>
            <person name="Grigoriev I.V."/>
            <person name="Murat C."/>
            <person name="Martin F."/>
            <person name="Albertini E."/>
            <person name="Donnini D."/>
            <person name="Bonito G."/>
        </authorList>
    </citation>
    <scope>NUCLEOTIDE SEQUENCE [LARGE SCALE GENOMIC DNA]</scope>
    <source>
        <strain evidence="7 8">Sb_GMNB300</strain>
    </source>
</reference>
<dbReference type="PANTHER" id="PTHR47793:SF1">
    <property type="entry name" value="HISTONE DEACETYLASE COMPLEX SUBUNIT CTI6"/>
    <property type="match status" value="1"/>
</dbReference>
<dbReference type="GO" id="GO:0033698">
    <property type="term" value="C:Rpd3L complex"/>
    <property type="evidence" value="ECO:0007669"/>
    <property type="project" value="TreeGrafter"/>
</dbReference>
<dbReference type="GO" id="GO:0070210">
    <property type="term" value="C:Rpd3L-Expanded complex"/>
    <property type="evidence" value="ECO:0007669"/>
    <property type="project" value="TreeGrafter"/>
</dbReference>
<dbReference type="Proteomes" id="UP000326924">
    <property type="component" value="Unassembled WGS sequence"/>
</dbReference>
<evidence type="ECO:0000256" key="4">
    <source>
        <dbReference type="PROSITE-ProRule" id="PRU00146"/>
    </source>
</evidence>
<evidence type="ECO:0000256" key="5">
    <source>
        <dbReference type="SAM" id="MobiDB-lite"/>
    </source>
</evidence>
<dbReference type="InterPro" id="IPR013083">
    <property type="entry name" value="Znf_RING/FYVE/PHD"/>
</dbReference>
<feature type="domain" description="PHD-type" evidence="6">
    <location>
        <begin position="11"/>
        <end position="69"/>
    </location>
</feature>
<evidence type="ECO:0000256" key="1">
    <source>
        <dbReference type="ARBA" id="ARBA00022723"/>
    </source>
</evidence>
<dbReference type="SUPFAM" id="SSF57903">
    <property type="entry name" value="FYVE/PHD zinc finger"/>
    <property type="match status" value="1"/>
</dbReference>
<dbReference type="GO" id="GO:0061188">
    <property type="term" value="P:negative regulation of rDNA heterochromatin formation"/>
    <property type="evidence" value="ECO:0007669"/>
    <property type="project" value="TreeGrafter"/>
</dbReference>
<evidence type="ECO:0000313" key="7">
    <source>
        <dbReference type="EMBL" id="KAA8913884.1"/>
    </source>
</evidence>
<keyword evidence="3" id="KW-0862">Zinc</keyword>
<dbReference type="PANTHER" id="PTHR47793">
    <property type="entry name" value="HISTONE DEACETYLASE COMPLEX SUBUNIT CTI6"/>
    <property type="match status" value="1"/>
</dbReference>
<evidence type="ECO:0000313" key="8">
    <source>
        <dbReference type="Proteomes" id="UP000326924"/>
    </source>
</evidence>
<keyword evidence="8" id="KW-1185">Reference proteome</keyword>
<dbReference type="InterPro" id="IPR011011">
    <property type="entry name" value="Znf_FYVE_PHD"/>
</dbReference>
<name>A0A5J5F9T9_9PEZI</name>
<dbReference type="OrthoDB" id="418595at2759"/>
<dbReference type="InterPro" id="IPR019787">
    <property type="entry name" value="Znf_PHD-finger"/>
</dbReference>
<feature type="compositionally biased region" description="Polar residues" evidence="5">
    <location>
        <begin position="162"/>
        <end position="186"/>
    </location>
</feature>
<accession>A0A5J5F9T9</accession>
<feature type="region of interest" description="Disordered" evidence="5">
    <location>
        <begin position="87"/>
        <end position="310"/>
    </location>
</feature>
<dbReference type="Gene3D" id="3.30.40.10">
    <property type="entry name" value="Zinc/RING finger domain, C3HC4 (zinc finger)"/>
    <property type="match status" value="1"/>
</dbReference>
<dbReference type="SMART" id="SM00249">
    <property type="entry name" value="PHD"/>
    <property type="match status" value="1"/>
</dbReference>
<feature type="compositionally biased region" description="Basic and acidic residues" evidence="5">
    <location>
        <begin position="192"/>
        <end position="211"/>
    </location>
</feature>
<proteinExistence type="predicted"/>
<evidence type="ECO:0000259" key="6">
    <source>
        <dbReference type="PROSITE" id="PS50016"/>
    </source>
</evidence>
<dbReference type="InParanoid" id="A0A5J5F9T9"/>
<evidence type="ECO:0000256" key="2">
    <source>
        <dbReference type="ARBA" id="ARBA00022771"/>
    </source>
</evidence>
<dbReference type="EMBL" id="VXIS01000011">
    <property type="protein sequence ID" value="KAA8913884.1"/>
    <property type="molecule type" value="Genomic_DNA"/>
</dbReference>
<protein>
    <recommendedName>
        <fullName evidence="6">PHD-type domain-containing protein</fullName>
    </recommendedName>
</protein>
<feature type="region of interest" description="Disordered" evidence="5">
    <location>
        <begin position="355"/>
        <end position="386"/>
    </location>
</feature>
<dbReference type="PROSITE" id="PS50016">
    <property type="entry name" value="ZF_PHD_2"/>
    <property type="match status" value="1"/>
</dbReference>
<organism evidence="7 8">
    <name type="scientific">Sphaerosporella brunnea</name>
    <dbReference type="NCBI Taxonomy" id="1250544"/>
    <lineage>
        <taxon>Eukaryota</taxon>
        <taxon>Fungi</taxon>
        <taxon>Dikarya</taxon>
        <taxon>Ascomycota</taxon>
        <taxon>Pezizomycotina</taxon>
        <taxon>Pezizomycetes</taxon>
        <taxon>Pezizales</taxon>
        <taxon>Pyronemataceae</taxon>
        <taxon>Sphaerosporella</taxon>
    </lineage>
</organism>